<dbReference type="GO" id="GO:0005743">
    <property type="term" value="C:mitochondrial inner membrane"/>
    <property type="evidence" value="ECO:0007669"/>
    <property type="project" value="UniProtKB-SubCell"/>
</dbReference>
<feature type="modified residue" description="Pyruvic acid (Ser); by autocatalysis" evidence="13">
    <location>
        <position position="420"/>
    </location>
</feature>
<keyword evidence="10 13" id="KW-1208">Phospholipid metabolism</keyword>
<keyword evidence="14" id="KW-1185">Reference proteome</keyword>
<reference evidence="15" key="1">
    <citation type="submission" date="2025-08" db="UniProtKB">
        <authorList>
            <consortium name="RefSeq"/>
        </authorList>
    </citation>
    <scope>IDENTIFICATION</scope>
</reference>
<dbReference type="HAMAP" id="MF_03208">
    <property type="entry name" value="PS_decarb_PSD_B_type1_euk"/>
    <property type="match status" value="1"/>
</dbReference>
<comment type="catalytic activity">
    <reaction evidence="13">
        <text>a 1,2-diacyl-sn-glycero-3-phospho-L-serine + H(+) = a 1,2-diacyl-sn-glycero-3-phosphoethanolamine + CO2</text>
        <dbReference type="Rhea" id="RHEA:20828"/>
        <dbReference type="ChEBI" id="CHEBI:15378"/>
        <dbReference type="ChEBI" id="CHEBI:16526"/>
        <dbReference type="ChEBI" id="CHEBI:57262"/>
        <dbReference type="ChEBI" id="CHEBI:64612"/>
        <dbReference type="EC" id="4.1.1.65"/>
    </reaction>
</comment>
<evidence type="ECO:0000256" key="4">
    <source>
        <dbReference type="ARBA" id="ARBA00022793"/>
    </source>
</evidence>
<accession>A0A8B7XZT3</accession>
<dbReference type="GO" id="GO:0004609">
    <property type="term" value="F:phosphatidylserine decarboxylase activity"/>
    <property type="evidence" value="ECO:0007669"/>
    <property type="project" value="UniProtKB-UniRule"/>
</dbReference>
<keyword evidence="11 13" id="KW-0670">Pyruvate</keyword>
<gene>
    <name evidence="15" type="primary">LOC110976981</name>
</gene>
<dbReference type="UniPathway" id="UPA00558">
    <property type="reaction ID" value="UER00616"/>
</dbReference>
<dbReference type="InterPro" id="IPR033177">
    <property type="entry name" value="PSD-B"/>
</dbReference>
<feature type="active site" description="Charge relay system; for autoendoproteolytic cleavage activity" evidence="13">
    <location>
        <position position="420"/>
    </location>
</feature>
<name>A0A8B7XZT3_ACAPL</name>
<comment type="subunit">
    <text evidence="13">Heterodimer of a large membrane-associated beta subunit and a small pyruvoyl-containing alpha subunit.</text>
</comment>
<dbReference type="OrthoDB" id="4330at2759"/>
<feature type="chain" id="PRO_5035030764" description="Phosphatidylserine decarboxylase alpha chain" evidence="13">
    <location>
        <begin position="420"/>
        <end position="451"/>
    </location>
</feature>
<evidence type="ECO:0000256" key="2">
    <source>
        <dbReference type="ARBA" id="ARBA00022516"/>
    </source>
</evidence>
<evidence type="ECO:0000313" key="14">
    <source>
        <dbReference type="Proteomes" id="UP000694845"/>
    </source>
</evidence>
<feature type="active site" description="Schiff-base intermediate with substrate; via pyruvic acid; for decarboxylase activity" evidence="13">
    <location>
        <position position="420"/>
    </location>
</feature>
<keyword evidence="8 13" id="KW-0594">Phospholipid biosynthesis</keyword>
<comment type="cofactor">
    <cofactor evidence="13">
        <name>pyruvate</name>
        <dbReference type="ChEBI" id="CHEBI:15361"/>
    </cofactor>
    <text evidence="13">Binds 1 pyruvoyl group covalently per subunit.</text>
</comment>
<keyword evidence="9 13" id="KW-0456">Lyase</keyword>
<dbReference type="InterPro" id="IPR003817">
    <property type="entry name" value="PS_Dcarbxylase"/>
</dbReference>
<dbReference type="AlphaFoldDB" id="A0A8B7XZT3"/>
<dbReference type="GeneID" id="110976981"/>
<keyword evidence="13" id="KW-0865">Zymogen</keyword>
<keyword evidence="2 13" id="KW-0444">Lipid biosynthesis</keyword>
<dbReference type="KEGG" id="aplc:110976981"/>
<comment type="function">
    <text evidence="12">Catalyzes the formation of phosphatidylethanolamine (PtdEtn) from phosphatidylserine (PtdSer). Plays a central role in phospholipid metabolism and in the interorganelle trafficking of phosphatidylserine. May be involved in lipid droplet biogenesis at the endoplasmic reticulum membrane.</text>
</comment>
<evidence type="ECO:0000256" key="10">
    <source>
        <dbReference type="ARBA" id="ARBA00023264"/>
    </source>
</evidence>
<sequence>MQVYVSNTTLKPLPCTRYETSVVVETVTRPDTRPDARPWTRPVRSNRIRMETKCHICHKPSSSTGSFSEQVVRTYSSEGSQVPKVSWMRRITKGFVNYGRNLKWVPIPLGVGFAYICYQQYGHIKKRERRRELSSNDIADRLATQWQINIYKALPLRFVSRLWGQVNSVDVPYGLRKPIYSLYTRLFNCDLSEALVEDLTTYQNLSAFFRRELKPTARPLDKSKSLVSPCDGKVLHFGKVERGWMEQVKGVTYTLQGFLGPKTANQQEGEVKQVSNDHFQSRLTTKAGNRLYQCILYLAPGDYHRFHSPADWTIKHRRHFPGLLFSVNPGIARWIRGLFSLNERVVLCGEWEHGFFSMTAVGATNVGSINIYFDEELRTNKKGKFKQGEYRDHDYTAITRDSAGIRVAKGDSIGEFNLGSTIVLIFEAPKDFDFSFRPGDKVRLNAGIGTL</sequence>
<feature type="topological domain" description="Mitochondrial intermembrane" evidence="13">
    <location>
        <begin position="121"/>
        <end position="451"/>
    </location>
</feature>
<dbReference type="GO" id="GO:0016540">
    <property type="term" value="P:protein autoprocessing"/>
    <property type="evidence" value="ECO:0007669"/>
    <property type="project" value="UniProtKB-UniRule"/>
</dbReference>
<evidence type="ECO:0000256" key="11">
    <source>
        <dbReference type="ARBA" id="ARBA00023317"/>
    </source>
</evidence>
<keyword evidence="3 13" id="KW-0812">Transmembrane</keyword>
<keyword evidence="13" id="KW-0999">Mitochondrion inner membrane</keyword>
<dbReference type="InterPro" id="IPR033661">
    <property type="entry name" value="PSD_type1_euk"/>
</dbReference>
<keyword evidence="4 13" id="KW-0210">Decarboxylase</keyword>
<dbReference type="EC" id="4.1.1.65" evidence="13"/>
<evidence type="ECO:0000256" key="7">
    <source>
        <dbReference type="ARBA" id="ARBA00023136"/>
    </source>
</evidence>
<evidence type="ECO:0000313" key="15">
    <source>
        <dbReference type="RefSeq" id="XP_022086413.1"/>
    </source>
</evidence>
<comment type="pathway">
    <text evidence="1">Lipid metabolism.</text>
</comment>
<evidence type="ECO:0000256" key="12">
    <source>
        <dbReference type="ARBA" id="ARBA00045136"/>
    </source>
</evidence>
<dbReference type="GO" id="GO:0006646">
    <property type="term" value="P:phosphatidylethanolamine biosynthetic process"/>
    <property type="evidence" value="ECO:0007669"/>
    <property type="project" value="UniProtKB-UniRule"/>
</dbReference>
<keyword evidence="13" id="KW-0496">Mitochondrion</keyword>
<dbReference type="RefSeq" id="XP_022086413.1">
    <property type="nucleotide sequence ID" value="XM_022230721.1"/>
</dbReference>
<comment type="subcellular location">
    <molecule>Phosphatidylserine decarboxylase beta chain</molecule>
    <subcellularLocation>
        <location evidence="13">Mitochondrion inner membrane</location>
        <topology evidence="13">Single-pass membrane protein</topology>
        <orientation evidence="13">Intermembrane side</orientation>
    </subcellularLocation>
</comment>
<dbReference type="Proteomes" id="UP000694845">
    <property type="component" value="Unplaced"/>
</dbReference>
<dbReference type="PANTHER" id="PTHR10067:SF6">
    <property type="entry name" value="PHOSPHATIDYLSERINE DECARBOXYLASE PROENZYME, MITOCHONDRIAL"/>
    <property type="match status" value="1"/>
</dbReference>
<evidence type="ECO:0000256" key="1">
    <source>
        <dbReference type="ARBA" id="ARBA00005189"/>
    </source>
</evidence>
<evidence type="ECO:0000256" key="3">
    <source>
        <dbReference type="ARBA" id="ARBA00022692"/>
    </source>
</evidence>
<feature type="topological domain" description="Mitochondrial matrix" evidence="13">
    <location>
        <begin position="1"/>
        <end position="101"/>
    </location>
</feature>
<dbReference type="Pfam" id="PF02666">
    <property type="entry name" value="PS_Dcarbxylase"/>
    <property type="match status" value="1"/>
</dbReference>
<keyword evidence="6 13" id="KW-0443">Lipid metabolism</keyword>
<comment type="PTM">
    <text evidence="13">Is synthesized initially as an inactive proenzyme. Formation of the active enzyme involves a self-maturation process in which the active site pyruvoyl group is generated from an internal serine residue via an autocatalytic post-translational modification. Two non-identical subunits are generated from the proenzyme in this reaction, and the pyruvate is formed at the N-terminus of the alpha chain, which is derived from the carboxyl end of the proenzyme. The autoendoproteolytic cleavage occurs by a canonical serine protease mechanism, in which the side chain hydroxyl group of the serine supplies its oxygen atom to form the C-terminus of the beta chain, while the remainder of the serine residue undergoes an oxidative deamination to produce ammonia and the pyruvoyl prosthetic group on the alpha chain. During this reaction, the Ser that is part of the protease active site of the proenzyme becomes the pyruvoyl prosthetic group, which constitutes an essential element of the active site of the mature decarboxylase.</text>
</comment>
<evidence type="ECO:0000256" key="9">
    <source>
        <dbReference type="ARBA" id="ARBA00023239"/>
    </source>
</evidence>
<organism evidence="14 15">
    <name type="scientific">Acanthaster planci</name>
    <name type="common">Crown-of-thorns starfish</name>
    <dbReference type="NCBI Taxonomy" id="133434"/>
    <lineage>
        <taxon>Eukaryota</taxon>
        <taxon>Metazoa</taxon>
        <taxon>Echinodermata</taxon>
        <taxon>Eleutherozoa</taxon>
        <taxon>Asterozoa</taxon>
        <taxon>Asteroidea</taxon>
        <taxon>Valvatacea</taxon>
        <taxon>Valvatida</taxon>
        <taxon>Acanthasteridae</taxon>
        <taxon>Acanthaster</taxon>
    </lineage>
</organism>
<evidence type="ECO:0000256" key="8">
    <source>
        <dbReference type="ARBA" id="ARBA00023209"/>
    </source>
</evidence>
<evidence type="ECO:0000256" key="6">
    <source>
        <dbReference type="ARBA" id="ARBA00023098"/>
    </source>
</evidence>
<comment type="subcellular location">
    <molecule>Phosphatidylserine decarboxylase alpha chain</molecule>
    <subcellularLocation>
        <location evidence="13">Mitochondrion inner membrane</location>
        <topology evidence="13">Peripheral membrane protein</topology>
        <orientation evidence="13">Intermembrane side</orientation>
    </subcellularLocation>
    <text evidence="13">Anchored to the mitochondrial inner membrane through its interaction with the integral membrane beta chain.</text>
</comment>
<keyword evidence="7 13" id="KW-0472">Membrane</keyword>
<comment type="pathway">
    <text evidence="13">Phospholipid metabolism; phosphatidylethanolamine biosynthesis; phosphatidylethanolamine from CDP-diacylglycerol: step 2/2.</text>
</comment>
<evidence type="ECO:0000256" key="5">
    <source>
        <dbReference type="ARBA" id="ARBA00022989"/>
    </source>
</evidence>
<dbReference type="NCBIfam" id="TIGR00163">
    <property type="entry name" value="PS_decarb"/>
    <property type="match status" value="1"/>
</dbReference>
<feature type="active site" description="Charge relay system; for autoendoproteolytic cleavage activity" evidence="13">
    <location>
        <position position="231"/>
    </location>
</feature>
<proteinExistence type="inferred from homology"/>
<feature type="chain" id="PRO_5035030763" description="Phosphatidylserine decarboxylase beta chain" evidence="13">
    <location>
        <begin position="1"/>
        <end position="419"/>
    </location>
</feature>
<dbReference type="CTD" id="23761"/>
<feature type="site" description="Cleavage (non-hydrolytic); by autocatalysis" evidence="13">
    <location>
        <begin position="419"/>
        <end position="420"/>
    </location>
</feature>
<keyword evidence="5 13" id="KW-1133">Transmembrane helix</keyword>
<feature type="active site" description="Charge relay system; for autoendoproteolytic cleavage activity" evidence="13">
    <location>
        <position position="307"/>
    </location>
</feature>
<protein>
    <recommendedName>
        <fullName evidence="13">Phosphatidylserine decarboxylase proenzyme, mitochondrial</fullName>
        <ecNumber evidence="13">4.1.1.65</ecNumber>
    </recommendedName>
    <component>
        <recommendedName>
            <fullName evidence="13">Phosphatidylserine decarboxylase beta chain</fullName>
        </recommendedName>
    </component>
    <component>
        <recommendedName>
            <fullName evidence="13">Phosphatidylserine decarboxylase alpha chain</fullName>
        </recommendedName>
    </component>
</protein>
<comment type="similarity">
    <text evidence="13">Belongs to the phosphatidylserine decarboxylase family. PSD-B subfamily. Eukaryotic type I sub-subfamily.</text>
</comment>
<dbReference type="PANTHER" id="PTHR10067">
    <property type="entry name" value="PHOSPHATIDYLSERINE DECARBOXYLASE"/>
    <property type="match status" value="1"/>
</dbReference>
<evidence type="ECO:0000256" key="13">
    <source>
        <dbReference type="HAMAP-Rule" id="MF_03208"/>
    </source>
</evidence>